<proteinExistence type="predicted"/>
<dbReference type="RefSeq" id="WP_092859597.1">
    <property type="nucleotide sequence ID" value="NZ_FOQH01000004.1"/>
</dbReference>
<evidence type="ECO:0000256" key="2">
    <source>
        <dbReference type="ARBA" id="ARBA00023315"/>
    </source>
</evidence>
<keyword evidence="2 4" id="KW-0012">Acyltransferase</keyword>
<dbReference type="AlphaFoldDB" id="A0A1I3FIQ2"/>
<organism evidence="4 5">
    <name type="scientific">Albimonas pacifica</name>
    <dbReference type="NCBI Taxonomy" id="1114924"/>
    <lineage>
        <taxon>Bacteria</taxon>
        <taxon>Pseudomonadati</taxon>
        <taxon>Pseudomonadota</taxon>
        <taxon>Alphaproteobacteria</taxon>
        <taxon>Rhodobacterales</taxon>
        <taxon>Paracoccaceae</taxon>
        <taxon>Albimonas</taxon>
    </lineage>
</organism>
<evidence type="ECO:0000313" key="5">
    <source>
        <dbReference type="Proteomes" id="UP000199377"/>
    </source>
</evidence>
<dbReference type="SUPFAM" id="SSF55729">
    <property type="entry name" value="Acyl-CoA N-acyltransferases (Nat)"/>
    <property type="match status" value="1"/>
</dbReference>
<feature type="domain" description="N-acetyltransferase" evidence="3">
    <location>
        <begin position="2"/>
        <end position="158"/>
    </location>
</feature>
<dbReference type="PROSITE" id="PS51186">
    <property type="entry name" value="GNAT"/>
    <property type="match status" value="1"/>
</dbReference>
<gene>
    <name evidence="4" type="ORF">SAMN05216258_104310</name>
</gene>
<dbReference type="InterPro" id="IPR050832">
    <property type="entry name" value="Bact_Acetyltransf"/>
</dbReference>
<evidence type="ECO:0000256" key="1">
    <source>
        <dbReference type="ARBA" id="ARBA00022679"/>
    </source>
</evidence>
<dbReference type="OrthoDB" id="5997585at2"/>
<dbReference type="STRING" id="1114924.SAMN05216258_104310"/>
<accession>A0A1I3FIQ2</accession>
<dbReference type="Gene3D" id="3.40.630.30">
    <property type="match status" value="1"/>
</dbReference>
<dbReference type="Pfam" id="PF00583">
    <property type="entry name" value="Acetyltransf_1"/>
    <property type="match status" value="1"/>
</dbReference>
<reference evidence="4 5" key="1">
    <citation type="submission" date="2016-10" db="EMBL/GenBank/DDBJ databases">
        <authorList>
            <person name="de Groot N.N."/>
        </authorList>
    </citation>
    <scope>NUCLEOTIDE SEQUENCE [LARGE SCALE GENOMIC DNA]</scope>
    <source>
        <strain evidence="4 5">CGMCC 1.11030</strain>
    </source>
</reference>
<dbReference type="GO" id="GO:0016747">
    <property type="term" value="F:acyltransferase activity, transferring groups other than amino-acyl groups"/>
    <property type="evidence" value="ECO:0007669"/>
    <property type="project" value="InterPro"/>
</dbReference>
<dbReference type="EMBL" id="FOQH01000004">
    <property type="protein sequence ID" value="SFI11074.1"/>
    <property type="molecule type" value="Genomic_DNA"/>
</dbReference>
<dbReference type="InterPro" id="IPR000182">
    <property type="entry name" value="GNAT_dom"/>
</dbReference>
<dbReference type="InterPro" id="IPR016181">
    <property type="entry name" value="Acyl_CoA_acyltransferase"/>
</dbReference>
<keyword evidence="1 4" id="KW-0808">Transferase</keyword>
<evidence type="ECO:0000259" key="3">
    <source>
        <dbReference type="PROSITE" id="PS51186"/>
    </source>
</evidence>
<protein>
    <submittedName>
        <fullName evidence="4">L-amino acid N-acyltransferase YncA</fullName>
    </submittedName>
</protein>
<name>A0A1I3FIQ2_9RHOB</name>
<dbReference type="Proteomes" id="UP000199377">
    <property type="component" value="Unassembled WGS sequence"/>
</dbReference>
<dbReference type="PANTHER" id="PTHR43877">
    <property type="entry name" value="AMINOALKYLPHOSPHONATE N-ACETYLTRANSFERASE-RELATED-RELATED"/>
    <property type="match status" value="1"/>
</dbReference>
<evidence type="ECO:0000313" key="4">
    <source>
        <dbReference type="EMBL" id="SFI11074.1"/>
    </source>
</evidence>
<keyword evidence="5" id="KW-1185">Reference proteome</keyword>
<dbReference type="CDD" id="cd04301">
    <property type="entry name" value="NAT_SF"/>
    <property type="match status" value="1"/>
</dbReference>
<sequence length="160" mass="16808">MIDVRRATPEDAPAMAAILNALIRIGGTTAYEDPLDAAYLAGKTRDPAFAHVALDPAGAVIGFQWIEPDDADPDLAIIASFVAPGTAQRGVGSALFPHTRAEAVRRGYREIDATIRADNAGGLAYYARQGFVDVAVAPGVPLKDGTPVDRISRRLALRGG</sequence>